<dbReference type="InterPro" id="IPR008309">
    <property type="entry name" value="YdbL"/>
</dbReference>
<evidence type="ECO:0000256" key="1">
    <source>
        <dbReference type="SAM" id="SignalP"/>
    </source>
</evidence>
<protein>
    <recommendedName>
        <fullName evidence="4">DUF1318 domain-containing protein</fullName>
    </recommendedName>
</protein>
<dbReference type="HOGENOM" id="CLU_146585_0_1_0"/>
<evidence type="ECO:0008006" key="4">
    <source>
        <dbReference type="Google" id="ProtNLM"/>
    </source>
</evidence>
<proteinExistence type="predicted"/>
<name>B1ZZX8_OPITP</name>
<evidence type="ECO:0000313" key="2">
    <source>
        <dbReference type="EMBL" id="ACB77314.1"/>
    </source>
</evidence>
<organism evidence="2 3">
    <name type="scientific">Opitutus terrae (strain DSM 11246 / JCM 15787 / PB90-1)</name>
    <dbReference type="NCBI Taxonomy" id="452637"/>
    <lineage>
        <taxon>Bacteria</taxon>
        <taxon>Pseudomonadati</taxon>
        <taxon>Verrucomicrobiota</taxon>
        <taxon>Opitutia</taxon>
        <taxon>Opitutales</taxon>
        <taxon>Opitutaceae</taxon>
        <taxon>Opitutus</taxon>
    </lineage>
</organism>
<dbReference type="KEGG" id="ote:Oter_4040"/>
<feature type="chain" id="PRO_5002775064" description="DUF1318 domain-containing protein" evidence="1">
    <location>
        <begin position="27"/>
        <end position="126"/>
    </location>
</feature>
<dbReference type="OrthoDB" id="198301at2"/>
<dbReference type="Pfam" id="PF07027">
    <property type="entry name" value="DUF1318"/>
    <property type="match status" value="1"/>
</dbReference>
<dbReference type="STRING" id="452637.Oter_4040"/>
<dbReference type="EMBL" id="CP001032">
    <property type="protein sequence ID" value="ACB77314.1"/>
    <property type="molecule type" value="Genomic_DNA"/>
</dbReference>
<sequence length="126" mass="13525">MKTSLFRLLAIAAALTFGAGVFTARAEDLATVKSRMSQRLSQLDQLKASGALGENNRGMIELRDGDTATGDVMAAENRDRAIVYAELAKQTGTTPEQVGRARARQIAGASAPGVWLQKPDGTWYKK</sequence>
<gene>
    <name evidence="2" type="ordered locus">Oter_4040</name>
</gene>
<dbReference type="AlphaFoldDB" id="B1ZZX8"/>
<dbReference type="RefSeq" id="WP_012376842.1">
    <property type="nucleotide sequence ID" value="NC_010571.1"/>
</dbReference>
<accession>B1ZZX8</accession>
<evidence type="ECO:0000313" key="3">
    <source>
        <dbReference type="Proteomes" id="UP000007013"/>
    </source>
</evidence>
<reference evidence="2 3" key="1">
    <citation type="journal article" date="2011" name="J. Bacteriol.">
        <title>Genome sequence of the verrucomicrobium Opitutus terrae PB90-1, an abundant inhabitant of rice paddy soil ecosystems.</title>
        <authorList>
            <person name="van Passel M.W."/>
            <person name="Kant R."/>
            <person name="Palva A."/>
            <person name="Copeland A."/>
            <person name="Lucas S."/>
            <person name="Lapidus A."/>
            <person name="Glavina del Rio T."/>
            <person name="Pitluck S."/>
            <person name="Goltsman E."/>
            <person name="Clum A."/>
            <person name="Sun H."/>
            <person name="Schmutz J."/>
            <person name="Larimer F.W."/>
            <person name="Land M.L."/>
            <person name="Hauser L."/>
            <person name="Kyrpides N."/>
            <person name="Mikhailova N."/>
            <person name="Richardson P.P."/>
            <person name="Janssen P.H."/>
            <person name="de Vos W.M."/>
            <person name="Smidt H."/>
        </authorList>
    </citation>
    <scope>NUCLEOTIDE SEQUENCE [LARGE SCALE GENOMIC DNA]</scope>
    <source>
        <strain evidence="3">DSM 11246 / JCM 15787 / PB90-1</strain>
    </source>
</reference>
<keyword evidence="3" id="KW-1185">Reference proteome</keyword>
<dbReference type="Proteomes" id="UP000007013">
    <property type="component" value="Chromosome"/>
</dbReference>
<keyword evidence="1" id="KW-0732">Signal</keyword>
<feature type="signal peptide" evidence="1">
    <location>
        <begin position="1"/>
        <end position="26"/>
    </location>
</feature>
<dbReference type="eggNOG" id="COG3784">
    <property type="taxonomic scope" value="Bacteria"/>
</dbReference>